<protein>
    <submittedName>
        <fullName evidence="2">PD-(D/E)XK nuclease family protein</fullName>
    </submittedName>
</protein>
<dbReference type="InterPro" id="IPR011604">
    <property type="entry name" value="PDDEXK-like_dom_sf"/>
</dbReference>
<dbReference type="EMBL" id="JAGQLG010000228">
    <property type="protein sequence ID" value="MCA9382724.1"/>
    <property type="molecule type" value="Genomic_DNA"/>
</dbReference>
<dbReference type="InterPro" id="IPR038726">
    <property type="entry name" value="PDDEXK_AddAB-type"/>
</dbReference>
<reference evidence="2" key="1">
    <citation type="submission" date="2020-04" db="EMBL/GenBank/DDBJ databases">
        <authorList>
            <person name="Zhang T."/>
        </authorList>
    </citation>
    <scope>NUCLEOTIDE SEQUENCE</scope>
    <source>
        <strain evidence="2">HKST-UBA10</strain>
    </source>
</reference>
<accession>A0A955RIT6</accession>
<dbReference type="AlphaFoldDB" id="A0A955RIT6"/>
<dbReference type="Gene3D" id="3.90.320.10">
    <property type="match status" value="1"/>
</dbReference>
<evidence type="ECO:0000259" key="1">
    <source>
        <dbReference type="Pfam" id="PF12705"/>
    </source>
</evidence>
<organism evidence="2 3">
    <name type="scientific">Candidatus Dojkabacteria bacterium</name>
    <dbReference type="NCBI Taxonomy" id="2099670"/>
    <lineage>
        <taxon>Bacteria</taxon>
        <taxon>Candidatus Dojkabacteria</taxon>
    </lineage>
</organism>
<gene>
    <name evidence="2" type="ORF">KC660_04965</name>
</gene>
<evidence type="ECO:0000313" key="2">
    <source>
        <dbReference type="EMBL" id="MCA9382724.1"/>
    </source>
</evidence>
<comment type="caution">
    <text evidence="2">The sequence shown here is derived from an EMBL/GenBank/DDBJ whole genome shotgun (WGS) entry which is preliminary data.</text>
</comment>
<dbReference type="Pfam" id="PF12705">
    <property type="entry name" value="PDDEXK_1"/>
    <property type="match status" value="1"/>
</dbReference>
<name>A0A955RIT6_9BACT</name>
<dbReference type="Proteomes" id="UP000782843">
    <property type="component" value="Unassembled WGS sequence"/>
</dbReference>
<feature type="non-terminal residue" evidence="2">
    <location>
        <position position="321"/>
    </location>
</feature>
<sequence length="321" mass="37872">MNTSSKEKTTPNIDLEKIYLFLDCPRCFYLDISLNLPRPSSQNPNLNMYIETLLKEEFDIHRVKDIAHPLMKTYNINAEPMMPEKMEEFRENLRLGMNCNLPGVDLTISGKLDDLWINSKGEIVVVDYHNVPLYNEFSFDMNSIINQSKKIEIYQWLFRQNNFKTTSESYYIYCTGYNDKEAFDGKLEFDVKIIPYTGDDTWVEKTIKEIHNTLRNSQPPESQKNCKYCNYRSLADTSKTKKAIKPLQYIQKEPEVNKTTYEVIIYEQDPQVTALFGDAFRDETIIDSFDQEKGHQVFNYEISCVDSWETLTMQVQRKFYH</sequence>
<evidence type="ECO:0000313" key="3">
    <source>
        <dbReference type="Proteomes" id="UP000782843"/>
    </source>
</evidence>
<reference evidence="2" key="2">
    <citation type="journal article" date="2021" name="Microbiome">
        <title>Successional dynamics and alternative stable states in a saline activated sludge microbial community over 9 years.</title>
        <authorList>
            <person name="Wang Y."/>
            <person name="Ye J."/>
            <person name="Ju F."/>
            <person name="Liu L."/>
            <person name="Boyd J.A."/>
            <person name="Deng Y."/>
            <person name="Parks D.H."/>
            <person name="Jiang X."/>
            <person name="Yin X."/>
            <person name="Woodcroft B.J."/>
            <person name="Tyson G.W."/>
            <person name="Hugenholtz P."/>
            <person name="Polz M.F."/>
            <person name="Zhang T."/>
        </authorList>
    </citation>
    <scope>NUCLEOTIDE SEQUENCE</scope>
    <source>
        <strain evidence="2">HKST-UBA10</strain>
    </source>
</reference>
<feature type="domain" description="PD-(D/E)XK endonuclease-like" evidence="1">
    <location>
        <begin position="62"/>
        <end position="233"/>
    </location>
</feature>
<proteinExistence type="predicted"/>